<dbReference type="EMBL" id="CAJNOR010000643">
    <property type="protein sequence ID" value="CAF0970767.1"/>
    <property type="molecule type" value="Genomic_DNA"/>
</dbReference>
<keyword evidence="4" id="KW-1185">Reference proteome</keyword>
<evidence type="ECO:0000313" key="4">
    <source>
        <dbReference type="Proteomes" id="UP000663828"/>
    </source>
</evidence>
<dbReference type="AlphaFoldDB" id="A0A814EDL9"/>
<gene>
    <name evidence="3" type="ORF">XAT740_LOCUS11654</name>
</gene>
<dbReference type="Gene3D" id="3.50.4.10">
    <property type="entry name" value="Hepatocyte Growth Factor"/>
    <property type="match status" value="1"/>
</dbReference>
<sequence>MEGGPTLYFVLNSPMYFATYSRKLTLRMFLYFHAKLITLTFLLILAIIGGLMFMFGVFGEKTTTVDVYHQDTDLIIRRCPKLKINSAIYQSNFYNPAECQKDVTSRVQQLCENKTNDQCSFTVTNEMFQSERCLKRYSKQLVVNYTCNGFDYPGRDIYEIGNISLQQCFDNCTKTSNCIGFAFDPFGSQCWTKWKLENLRYPTDYIRTTGIVIERLGFDMIRNNSNGDIPTQQSSRSIKTVYIKEGEEYHGQVNASGSLVGYGLYLWKNGDMYLGQFTSGVQTGRGTMVYNDKNKYVGDFVDGDRHGNGTMIWANNDKYDGNWVNGNIEGNGTKIWSNGDEYEGQWEDDMRNGYGVFKESNGDTYRGNWVNDRKQGRGTMTYSNGSILETTWAADDPYPMSH</sequence>
<keyword evidence="2" id="KW-1133">Transmembrane helix</keyword>
<keyword evidence="1" id="KW-0677">Repeat</keyword>
<proteinExistence type="predicted"/>
<organism evidence="3 4">
    <name type="scientific">Adineta ricciae</name>
    <name type="common">Rotifer</name>
    <dbReference type="NCBI Taxonomy" id="249248"/>
    <lineage>
        <taxon>Eukaryota</taxon>
        <taxon>Metazoa</taxon>
        <taxon>Spiralia</taxon>
        <taxon>Gnathifera</taxon>
        <taxon>Rotifera</taxon>
        <taxon>Eurotatoria</taxon>
        <taxon>Bdelloidea</taxon>
        <taxon>Adinetida</taxon>
        <taxon>Adinetidae</taxon>
        <taxon>Adineta</taxon>
    </lineage>
</organism>
<protein>
    <submittedName>
        <fullName evidence="3">Uncharacterized protein</fullName>
    </submittedName>
</protein>
<comment type="caution">
    <text evidence="3">The sequence shown here is derived from an EMBL/GenBank/DDBJ whole genome shotgun (WGS) entry which is preliminary data.</text>
</comment>
<dbReference type="Pfam" id="PF02493">
    <property type="entry name" value="MORN"/>
    <property type="match status" value="6"/>
</dbReference>
<name>A0A814EDL9_ADIRI</name>
<dbReference type="SUPFAM" id="SSF82185">
    <property type="entry name" value="Histone H3 K4-specific methyltransferase SET7/9 N-terminal domain"/>
    <property type="match status" value="1"/>
</dbReference>
<keyword evidence="2" id="KW-0472">Membrane</keyword>
<keyword evidence="2" id="KW-0812">Transmembrane</keyword>
<feature type="transmembrane region" description="Helical" evidence="2">
    <location>
        <begin position="36"/>
        <end position="58"/>
    </location>
</feature>
<accession>A0A814EDL9</accession>
<evidence type="ECO:0000256" key="2">
    <source>
        <dbReference type="SAM" id="Phobius"/>
    </source>
</evidence>
<dbReference type="PANTHER" id="PTHR43215:SF14">
    <property type="entry name" value="RADIAL SPOKE HEAD 1 HOMOLOG"/>
    <property type="match status" value="1"/>
</dbReference>
<dbReference type="SMART" id="SM00698">
    <property type="entry name" value="MORN"/>
    <property type="match status" value="5"/>
</dbReference>
<evidence type="ECO:0000256" key="1">
    <source>
        <dbReference type="ARBA" id="ARBA00022737"/>
    </source>
</evidence>
<dbReference type="PANTHER" id="PTHR43215">
    <property type="entry name" value="RADIAL SPOKE HEAD 1 HOMOLOG"/>
    <property type="match status" value="1"/>
</dbReference>
<evidence type="ECO:0000313" key="3">
    <source>
        <dbReference type="EMBL" id="CAF0970767.1"/>
    </source>
</evidence>
<dbReference type="Gene3D" id="2.20.110.10">
    <property type="entry name" value="Histone H3 K4-specific methyltransferase SET7/9 N-terminal domain"/>
    <property type="match status" value="2"/>
</dbReference>
<dbReference type="Proteomes" id="UP000663828">
    <property type="component" value="Unassembled WGS sequence"/>
</dbReference>
<reference evidence="3" key="1">
    <citation type="submission" date="2021-02" db="EMBL/GenBank/DDBJ databases">
        <authorList>
            <person name="Nowell W R."/>
        </authorList>
    </citation>
    <scope>NUCLEOTIDE SEQUENCE</scope>
</reference>
<dbReference type="InterPro" id="IPR003409">
    <property type="entry name" value="MORN"/>
</dbReference>